<organism evidence="1 2">
    <name type="scientific">Boeremia exigua</name>
    <dbReference type="NCBI Taxonomy" id="749465"/>
    <lineage>
        <taxon>Eukaryota</taxon>
        <taxon>Fungi</taxon>
        <taxon>Dikarya</taxon>
        <taxon>Ascomycota</taxon>
        <taxon>Pezizomycotina</taxon>
        <taxon>Dothideomycetes</taxon>
        <taxon>Pleosporomycetidae</taxon>
        <taxon>Pleosporales</taxon>
        <taxon>Pleosporineae</taxon>
        <taxon>Didymellaceae</taxon>
        <taxon>Boeremia</taxon>
    </lineage>
</organism>
<proteinExistence type="predicted"/>
<gene>
    <name evidence="1" type="ORF">OPT61_g9147</name>
</gene>
<sequence length="363" mass="40044">MYRYELPQRVHEATIYPVKAPNGSTILLYAHDTGVSVLWRGGRPLKTAASPPKQAPKPQKVNGANNDATMIIDSDDDEPAKAPAQSMPQAEFEDEEEELDPDQPYPSIVQQIRLSFNTEVLHIAVPQVPSENARRPADTIPAIFSKKLVFAATCADSTIRVVTLPLSPPPHSAKEKPLSAKSQYGEEVVKFHGHQSIARGVTMTWTSRGESAKYESDDEMDVDGAGATPGQRRRTQQRSRSRPATAAGFDILVATHSAEVGGLFKIWRFELTETSVNGAHPIVPYKTVTLRKPASSIAFNTAQYPKRRHSQLLITDLTGTARVYDPFAPTSRKRIDIREHQDQLARTAHPRPPEIHPRCGVGV</sequence>
<name>A0ACC2HVC9_9PLEO</name>
<keyword evidence="2" id="KW-1185">Reference proteome</keyword>
<evidence type="ECO:0000313" key="2">
    <source>
        <dbReference type="Proteomes" id="UP001153331"/>
    </source>
</evidence>
<evidence type="ECO:0000313" key="1">
    <source>
        <dbReference type="EMBL" id="KAJ8107031.1"/>
    </source>
</evidence>
<comment type="caution">
    <text evidence="1">The sequence shown here is derived from an EMBL/GenBank/DDBJ whole genome shotgun (WGS) entry which is preliminary data.</text>
</comment>
<protein>
    <submittedName>
        <fullName evidence="1">Uncharacterized protein</fullName>
    </submittedName>
</protein>
<reference evidence="1" key="1">
    <citation type="submission" date="2022-11" db="EMBL/GenBank/DDBJ databases">
        <title>Genome Sequence of Boeremia exigua.</title>
        <authorList>
            <person name="Buettner E."/>
        </authorList>
    </citation>
    <scope>NUCLEOTIDE SEQUENCE</scope>
    <source>
        <strain evidence="1">CU02</strain>
    </source>
</reference>
<accession>A0ACC2HVC9</accession>
<dbReference type="EMBL" id="JAPHNI010001021">
    <property type="protein sequence ID" value="KAJ8107031.1"/>
    <property type="molecule type" value="Genomic_DNA"/>
</dbReference>
<dbReference type="Proteomes" id="UP001153331">
    <property type="component" value="Unassembled WGS sequence"/>
</dbReference>